<dbReference type="InterPro" id="IPR036388">
    <property type="entry name" value="WH-like_DNA-bd_sf"/>
</dbReference>
<dbReference type="EMBL" id="CP093443">
    <property type="protein sequence ID" value="UVI36765.1"/>
    <property type="molecule type" value="Genomic_DNA"/>
</dbReference>
<name>A0ABY5SQE0_9MICO</name>
<accession>A0ABY5SQE0</accession>
<dbReference type="Gene3D" id="1.10.10.10">
    <property type="entry name" value="Winged helix-like DNA-binding domain superfamily/Winged helix DNA-binding domain"/>
    <property type="match status" value="1"/>
</dbReference>
<keyword evidence="3" id="KW-1185">Reference proteome</keyword>
<organism evidence="2 3">
    <name type="scientific">Brevibacterium spongiae</name>
    <dbReference type="NCBI Taxonomy" id="2909672"/>
    <lineage>
        <taxon>Bacteria</taxon>
        <taxon>Bacillati</taxon>
        <taxon>Actinomycetota</taxon>
        <taxon>Actinomycetes</taxon>
        <taxon>Micrococcales</taxon>
        <taxon>Brevibacteriaceae</taxon>
        <taxon>Brevibacterium</taxon>
    </lineage>
</organism>
<evidence type="ECO:0000313" key="2">
    <source>
        <dbReference type="EMBL" id="UVI36765.1"/>
    </source>
</evidence>
<evidence type="ECO:0000313" key="3">
    <source>
        <dbReference type="Proteomes" id="UP001064879"/>
    </source>
</evidence>
<sequence>MSTSRQSSPDGQSRAEALRDLSSLADPARQSLYTAVSESDEPITRDAAAKAAGISRTLAAYHLDLLVDAGLLGTSFARPGGAAGPGAGRPAKHYFRIQQERAVSVPPRDYELLADLLATAFDDDDDGIVHTALLRAAGAEGRRFGAAGSDPSSDLSESSPQDELCDLLEERGYEPMVEANGSIGLRNCPFHRLSRSHTDLVCGLNHALLGGVLEGRGEDAERAELCPREGRCCVVIRPEPGRTSAETD</sequence>
<evidence type="ECO:0000256" key="1">
    <source>
        <dbReference type="SAM" id="MobiDB-lite"/>
    </source>
</evidence>
<dbReference type="Proteomes" id="UP001064879">
    <property type="component" value="Chromosome"/>
</dbReference>
<dbReference type="SUPFAM" id="SSF46785">
    <property type="entry name" value="Winged helix' DNA-binding domain"/>
    <property type="match status" value="1"/>
</dbReference>
<reference evidence="2" key="1">
    <citation type="submission" date="2022-03" db="EMBL/GenBank/DDBJ databases">
        <title>Brevibacterium spongiae sp. nov., isolated from marine sponge.</title>
        <authorList>
            <person name="Li Z."/>
            <person name="Zhang M."/>
        </authorList>
    </citation>
    <scope>NUCLEOTIDE SEQUENCE</scope>
    <source>
        <strain evidence="2">WHS-Z9</strain>
    </source>
</reference>
<dbReference type="Pfam" id="PF12840">
    <property type="entry name" value="HTH_20"/>
    <property type="match status" value="1"/>
</dbReference>
<protein>
    <submittedName>
        <fullName evidence="2">Transcriptional regulator</fullName>
    </submittedName>
</protein>
<dbReference type="InterPro" id="IPR036390">
    <property type="entry name" value="WH_DNA-bd_sf"/>
</dbReference>
<dbReference type="RefSeq" id="WP_265419333.1">
    <property type="nucleotide sequence ID" value="NZ_CP093443.1"/>
</dbReference>
<proteinExistence type="predicted"/>
<gene>
    <name evidence="2" type="ORF">L1F31_03615</name>
</gene>
<feature type="region of interest" description="Disordered" evidence="1">
    <location>
        <begin position="1"/>
        <end position="23"/>
    </location>
</feature>
<feature type="compositionally biased region" description="Polar residues" evidence="1">
    <location>
        <begin position="1"/>
        <end position="11"/>
    </location>
</feature>